<evidence type="ECO:0000313" key="3">
    <source>
        <dbReference type="Proteomes" id="UP000031668"/>
    </source>
</evidence>
<comment type="caution">
    <text evidence="2">The sequence shown here is derived from an EMBL/GenBank/DDBJ whole genome shotgun (WGS) entry which is preliminary data.</text>
</comment>
<organism evidence="2 3">
    <name type="scientific">Thelohanellus kitauei</name>
    <name type="common">Myxosporean</name>
    <dbReference type="NCBI Taxonomy" id="669202"/>
    <lineage>
        <taxon>Eukaryota</taxon>
        <taxon>Metazoa</taxon>
        <taxon>Cnidaria</taxon>
        <taxon>Myxozoa</taxon>
        <taxon>Myxosporea</taxon>
        <taxon>Bivalvulida</taxon>
        <taxon>Platysporina</taxon>
        <taxon>Myxobolidae</taxon>
        <taxon>Thelohanellus</taxon>
    </lineage>
</organism>
<evidence type="ECO:0000313" key="2">
    <source>
        <dbReference type="EMBL" id="KII60229.1"/>
    </source>
</evidence>
<evidence type="ECO:0000256" key="1">
    <source>
        <dbReference type="SAM" id="Phobius"/>
    </source>
</evidence>
<keyword evidence="1" id="KW-0812">Transmembrane</keyword>
<reference evidence="2 3" key="1">
    <citation type="journal article" date="2014" name="Genome Biol. Evol.">
        <title>The genome of the myxosporean Thelohanellus kitauei shows adaptations to nutrient acquisition within its fish host.</title>
        <authorList>
            <person name="Yang Y."/>
            <person name="Xiong J."/>
            <person name="Zhou Z."/>
            <person name="Huo F."/>
            <person name="Miao W."/>
            <person name="Ran C."/>
            <person name="Liu Y."/>
            <person name="Zhang J."/>
            <person name="Feng J."/>
            <person name="Wang M."/>
            <person name="Wang M."/>
            <person name="Wang L."/>
            <person name="Yao B."/>
        </authorList>
    </citation>
    <scope>NUCLEOTIDE SEQUENCE [LARGE SCALE GENOMIC DNA]</scope>
    <source>
        <strain evidence="2">Wuqing</strain>
    </source>
</reference>
<dbReference type="AlphaFoldDB" id="A0A0C2M775"/>
<name>A0A0C2M775_THEKT</name>
<keyword evidence="3" id="KW-1185">Reference proteome</keyword>
<gene>
    <name evidence="2" type="ORF">RF11_13392</name>
</gene>
<accession>A0A0C2M775</accession>
<dbReference type="EMBL" id="JWZT01005751">
    <property type="protein sequence ID" value="KII60229.1"/>
    <property type="molecule type" value="Genomic_DNA"/>
</dbReference>
<feature type="transmembrane region" description="Helical" evidence="1">
    <location>
        <begin position="108"/>
        <end position="130"/>
    </location>
</feature>
<protein>
    <submittedName>
        <fullName evidence="2">Uncharacterized protein</fullName>
    </submittedName>
</protein>
<keyword evidence="1" id="KW-0472">Membrane</keyword>
<feature type="transmembrane region" description="Helical" evidence="1">
    <location>
        <begin position="54"/>
        <end position="74"/>
    </location>
</feature>
<dbReference type="Proteomes" id="UP000031668">
    <property type="component" value="Unassembled WGS sequence"/>
</dbReference>
<sequence>MLLTFYVFSPNLMTTTINETCNIKHDARKIGLVVFTENSTKSHSVFRNFNRIEIVILIKFLILAYILQFVRIYIAQASPKGSSIFKILASIWIVKRINTDCVKEHLSILVRFPTAIFCLNSLEILLFFCYHIKIDTRPLRITFIFKEEEKIFFQLKHVPVVNNEVVVRVIEIDTPGN</sequence>
<keyword evidence="1" id="KW-1133">Transmembrane helix</keyword>
<proteinExistence type="predicted"/>